<dbReference type="Proteomes" id="UP000460549">
    <property type="component" value="Unassembled WGS sequence"/>
</dbReference>
<dbReference type="EMBL" id="VUNN01000044">
    <property type="protein sequence ID" value="MSU07353.1"/>
    <property type="molecule type" value="Genomic_DNA"/>
</dbReference>
<protein>
    <recommendedName>
        <fullName evidence="1">DUF6431 domain-containing protein</fullName>
    </recommendedName>
</protein>
<keyword evidence="3" id="KW-1185">Reference proteome</keyword>
<accession>A0A7X2PFA3</accession>
<dbReference type="RefSeq" id="WP_154427030.1">
    <property type="nucleotide sequence ID" value="NZ_VUNN01000044.1"/>
</dbReference>
<evidence type="ECO:0000313" key="3">
    <source>
        <dbReference type="Proteomes" id="UP000460549"/>
    </source>
</evidence>
<dbReference type="InterPro" id="IPR045536">
    <property type="entry name" value="DUF6431"/>
</dbReference>
<evidence type="ECO:0000313" key="2">
    <source>
        <dbReference type="EMBL" id="MSU07353.1"/>
    </source>
</evidence>
<sequence length="163" mass="19440">MITLKVEKENRELNQDYYDLIIRNIDIHSLECTCGRHDMVVHSYYSRNIKTESGVIKLDILRVKCKECGKTHAVLLSLIVPYQSVELEIQIQILKDEDVEKIMVNNEAIDEQEVYRIRKRFKTKYKKWMSLNKLSFLDDLVKLAFRDFKSNFMQIRKGCYNLI</sequence>
<gene>
    <name evidence="2" type="ORF">FYJ80_11410</name>
</gene>
<reference evidence="2 3" key="1">
    <citation type="submission" date="2019-08" db="EMBL/GenBank/DDBJ databases">
        <title>In-depth cultivation of the pig gut microbiome towards novel bacterial diversity and tailored functional studies.</title>
        <authorList>
            <person name="Wylensek D."/>
            <person name="Hitch T.C.A."/>
            <person name="Clavel T."/>
        </authorList>
    </citation>
    <scope>NUCLEOTIDE SEQUENCE [LARGE SCALE GENOMIC DNA]</scope>
    <source>
        <strain evidence="2 3">NM-380-WT-3C1</strain>
    </source>
</reference>
<comment type="caution">
    <text evidence="2">The sequence shown here is derived from an EMBL/GenBank/DDBJ whole genome shotgun (WGS) entry which is preliminary data.</text>
</comment>
<evidence type="ECO:0000259" key="1">
    <source>
        <dbReference type="Pfam" id="PF20020"/>
    </source>
</evidence>
<name>A0A7X2PFA3_9SPIO</name>
<organism evidence="2 3">
    <name type="scientific">Bullifex porci</name>
    <dbReference type="NCBI Taxonomy" id="2606638"/>
    <lineage>
        <taxon>Bacteria</taxon>
        <taxon>Pseudomonadati</taxon>
        <taxon>Spirochaetota</taxon>
        <taxon>Spirochaetia</taxon>
        <taxon>Spirochaetales</taxon>
        <taxon>Spirochaetaceae</taxon>
        <taxon>Bullifex</taxon>
    </lineage>
</organism>
<proteinExistence type="predicted"/>
<dbReference type="Pfam" id="PF20020">
    <property type="entry name" value="DUF6431"/>
    <property type="match status" value="1"/>
</dbReference>
<dbReference type="AlphaFoldDB" id="A0A7X2PFA3"/>
<feature type="domain" description="DUF6431" evidence="1">
    <location>
        <begin position="32"/>
        <end position="109"/>
    </location>
</feature>